<dbReference type="PANTHER" id="PTHR23416">
    <property type="entry name" value="SIALIC ACID SYNTHASE-RELATED"/>
    <property type="match status" value="1"/>
</dbReference>
<dbReference type="GO" id="GO:0031470">
    <property type="term" value="C:carboxysome"/>
    <property type="evidence" value="ECO:0007669"/>
    <property type="project" value="UniProtKB-ARBA"/>
</dbReference>
<accession>A0A964BMB2</accession>
<keyword evidence="1" id="KW-0808">Transferase</keyword>
<evidence type="ECO:0000313" key="1">
    <source>
        <dbReference type="EMBL" id="MCC0175950.1"/>
    </source>
</evidence>
<keyword evidence="2" id="KW-1185">Reference proteome</keyword>
<comment type="caution">
    <text evidence="1">The sequence shown here is derived from an EMBL/GenBank/DDBJ whole genome shotgun (WGS) entry which is preliminary data.</text>
</comment>
<dbReference type="AlphaFoldDB" id="A0A964BMB2"/>
<organism evidence="1 2">
    <name type="scientific">Waterburya agarophytonicola KI4</name>
    <dbReference type="NCBI Taxonomy" id="2874699"/>
    <lineage>
        <taxon>Bacteria</taxon>
        <taxon>Bacillati</taxon>
        <taxon>Cyanobacteriota</taxon>
        <taxon>Cyanophyceae</taxon>
        <taxon>Pleurocapsales</taxon>
        <taxon>Hyellaceae</taxon>
        <taxon>Waterburya</taxon>
        <taxon>Waterburya agarophytonicola</taxon>
    </lineage>
</organism>
<dbReference type="EMBL" id="JADWDC010000005">
    <property type="protein sequence ID" value="MCC0175950.1"/>
    <property type="molecule type" value="Genomic_DNA"/>
</dbReference>
<dbReference type="InterPro" id="IPR051159">
    <property type="entry name" value="Hexapeptide_acetyltransf"/>
</dbReference>
<protein>
    <submittedName>
        <fullName evidence="1">Acyltransferase</fullName>
    </submittedName>
</protein>
<evidence type="ECO:0000313" key="2">
    <source>
        <dbReference type="Proteomes" id="UP000729733"/>
    </source>
</evidence>
<dbReference type="CDD" id="cd04647">
    <property type="entry name" value="LbH_MAT_like"/>
    <property type="match status" value="1"/>
</dbReference>
<gene>
    <name evidence="1" type="ORF">I4641_03010</name>
</gene>
<dbReference type="InterPro" id="IPR011004">
    <property type="entry name" value="Trimer_LpxA-like_sf"/>
</dbReference>
<dbReference type="Gene3D" id="2.160.10.10">
    <property type="entry name" value="Hexapeptide repeat proteins"/>
    <property type="match status" value="1"/>
</dbReference>
<reference evidence="1" key="1">
    <citation type="journal article" date="2021" name="Antonie Van Leeuwenhoek">
        <title>Draft genome and description of Waterburya agarophytonicola gen. nov. sp. nov. (Pleurocapsales, Cyanobacteria): a seaweed symbiont.</title>
        <authorList>
            <person name="Bonthond G."/>
            <person name="Shalygin S."/>
            <person name="Bayer T."/>
            <person name="Weinberger F."/>
        </authorList>
    </citation>
    <scope>NUCLEOTIDE SEQUENCE</scope>
    <source>
        <strain evidence="1">KI4</strain>
    </source>
</reference>
<dbReference type="GO" id="GO:0043886">
    <property type="term" value="F:structural constituent of carboxysome shell"/>
    <property type="evidence" value="ECO:0007669"/>
    <property type="project" value="UniProtKB-ARBA"/>
</dbReference>
<proteinExistence type="predicted"/>
<dbReference type="GO" id="GO:0016746">
    <property type="term" value="F:acyltransferase activity"/>
    <property type="evidence" value="ECO:0007669"/>
    <property type="project" value="UniProtKB-KW"/>
</dbReference>
<name>A0A964BMB2_9CYAN</name>
<sequence>MNKTYQIYHWAKKANIYLTDYPRTRDIIRKIFVKWQSTNNHTKIEGKSNKIDINNSIVKNSSFDINGDRNTIVIGAEAIIENVTFYIRGCDHNIYIGKNCRFTNGGKIWIEDRNCNLSIGDNTYIVNVDISITEPNSSIEIGKNCLFAYSIDIRNGDSHSIIDLASGKRINLAQNIKIADHVWIGAYSKILKGVTINQDSVVGIASVVTQDVSSNTVVAGIPAKVIKENITWDSERI</sequence>
<dbReference type="Proteomes" id="UP000729733">
    <property type="component" value="Unassembled WGS sequence"/>
</dbReference>
<dbReference type="RefSeq" id="WP_229638977.1">
    <property type="nucleotide sequence ID" value="NZ_JADWDC010000005.1"/>
</dbReference>
<dbReference type="SUPFAM" id="SSF51161">
    <property type="entry name" value="Trimeric LpxA-like enzymes"/>
    <property type="match status" value="1"/>
</dbReference>
<dbReference type="PANTHER" id="PTHR23416:SF78">
    <property type="entry name" value="LIPOPOLYSACCHARIDE BIOSYNTHESIS O-ACETYL TRANSFERASE WBBJ-RELATED"/>
    <property type="match status" value="1"/>
</dbReference>
<keyword evidence="1" id="KW-0012">Acyltransferase</keyword>